<evidence type="ECO:0000313" key="3">
    <source>
        <dbReference type="Proteomes" id="UP001283341"/>
    </source>
</evidence>
<dbReference type="Proteomes" id="UP001283341">
    <property type="component" value="Unassembled WGS sequence"/>
</dbReference>
<keyword evidence="3" id="KW-1185">Reference proteome</keyword>
<evidence type="ECO:0008006" key="4">
    <source>
        <dbReference type="Google" id="ProtNLM"/>
    </source>
</evidence>
<protein>
    <recommendedName>
        <fullName evidence="4">Ubiquitin 3 binding protein But2 C-terminal domain-containing protein</fullName>
    </recommendedName>
</protein>
<evidence type="ECO:0000256" key="1">
    <source>
        <dbReference type="SAM" id="SignalP"/>
    </source>
</evidence>
<feature type="signal peptide" evidence="1">
    <location>
        <begin position="1"/>
        <end position="25"/>
    </location>
</feature>
<comment type="caution">
    <text evidence="2">The sequence shown here is derived from an EMBL/GenBank/DDBJ whole genome shotgun (WGS) entry which is preliminary data.</text>
</comment>
<name>A0AAE0MGH0_9PEZI</name>
<feature type="chain" id="PRO_5042010518" description="Ubiquitin 3 binding protein But2 C-terminal domain-containing protein" evidence="1">
    <location>
        <begin position="26"/>
        <end position="223"/>
    </location>
</feature>
<gene>
    <name evidence="2" type="ORF">B0H66DRAFT_546316</name>
</gene>
<dbReference type="EMBL" id="JAUEDM010000001">
    <property type="protein sequence ID" value="KAK3331325.1"/>
    <property type="molecule type" value="Genomic_DNA"/>
</dbReference>
<evidence type="ECO:0000313" key="2">
    <source>
        <dbReference type="EMBL" id="KAK3331325.1"/>
    </source>
</evidence>
<proteinExistence type="predicted"/>
<organism evidence="2 3">
    <name type="scientific">Apodospora peruviana</name>
    <dbReference type="NCBI Taxonomy" id="516989"/>
    <lineage>
        <taxon>Eukaryota</taxon>
        <taxon>Fungi</taxon>
        <taxon>Dikarya</taxon>
        <taxon>Ascomycota</taxon>
        <taxon>Pezizomycotina</taxon>
        <taxon>Sordariomycetes</taxon>
        <taxon>Sordariomycetidae</taxon>
        <taxon>Sordariales</taxon>
        <taxon>Lasiosphaeriaceae</taxon>
        <taxon>Apodospora</taxon>
    </lineage>
</organism>
<reference evidence="2" key="2">
    <citation type="submission" date="2023-06" db="EMBL/GenBank/DDBJ databases">
        <authorList>
            <consortium name="Lawrence Berkeley National Laboratory"/>
            <person name="Haridas S."/>
            <person name="Hensen N."/>
            <person name="Bonometti L."/>
            <person name="Westerberg I."/>
            <person name="Brannstrom I.O."/>
            <person name="Guillou S."/>
            <person name="Cros-Aarteil S."/>
            <person name="Calhoun S."/>
            <person name="Kuo A."/>
            <person name="Mondo S."/>
            <person name="Pangilinan J."/>
            <person name="Riley R."/>
            <person name="Labutti K."/>
            <person name="Andreopoulos B."/>
            <person name="Lipzen A."/>
            <person name="Chen C."/>
            <person name="Yanf M."/>
            <person name="Daum C."/>
            <person name="Ng V."/>
            <person name="Clum A."/>
            <person name="Steindorff A."/>
            <person name="Ohm R."/>
            <person name="Martin F."/>
            <person name="Silar P."/>
            <person name="Natvig D."/>
            <person name="Lalanne C."/>
            <person name="Gautier V."/>
            <person name="Ament-Velasquez S.L."/>
            <person name="Kruys A."/>
            <person name="Hutchinson M.I."/>
            <person name="Powell A.J."/>
            <person name="Barry K."/>
            <person name="Miller A.N."/>
            <person name="Grigoriev I.V."/>
            <person name="Debuchy R."/>
            <person name="Gladieux P."/>
            <person name="Thoren M.H."/>
            <person name="Johannesson H."/>
        </authorList>
    </citation>
    <scope>NUCLEOTIDE SEQUENCE</scope>
    <source>
        <strain evidence="2">CBS 118394</strain>
    </source>
</reference>
<dbReference type="AlphaFoldDB" id="A0AAE0MGH0"/>
<sequence length="223" mass="24121">MAPLSTNLLLTIGTILSSFTSTTSALPQPNTNSLNPRTCPGKVTIAPSAILSVSKENLDEPATSSGPYMSEHQLIHDTQKIGIATILRFTPPQEYGYCTLTFNFPPARFDKEVQIGRTGGGGVWQTPPQLAISKVKNLPPSLNSTKQSSYNELEIVKGPWGALTVQPGRVIVNGEPCENVGDYLVEIPSWVDLFMGVGWKNDMDVASGGQTEEFFGVYLEKTC</sequence>
<keyword evidence="1" id="KW-0732">Signal</keyword>
<reference evidence="2" key="1">
    <citation type="journal article" date="2023" name="Mol. Phylogenet. Evol.">
        <title>Genome-scale phylogeny and comparative genomics of the fungal order Sordariales.</title>
        <authorList>
            <person name="Hensen N."/>
            <person name="Bonometti L."/>
            <person name="Westerberg I."/>
            <person name="Brannstrom I.O."/>
            <person name="Guillou S."/>
            <person name="Cros-Aarteil S."/>
            <person name="Calhoun S."/>
            <person name="Haridas S."/>
            <person name="Kuo A."/>
            <person name="Mondo S."/>
            <person name="Pangilinan J."/>
            <person name="Riley R."/>
            <person name="LaButti K."/>
            <person name="Andreopoulos B."/>
            <person name="Lipzen A."/>
            <person name="Chen C."/>
            <person name="Yan M."/>
            <person name="Daum C."/>
            <person name="Ng V."/>
            <person name="Clum A."/>
            <person name="Steindorff A."/>
            <person name="Ohm R.A."/>
            <person name="Martin F."/>
            <person name="Silar P."/>
            <person name="Natvig D.O."/>
            <person name="Lalanne C."/>
            <person name="Gautier V."/>
            <person name="Ament-Velasquez S.L."/>
            <person name="Kruys A."/>
            <person name="Hutchinson M.I."/>
            <person name="Powell A.J."/>
            <person name="Barry K."/>
            <person name="Miller A.N."/>
            <person name="Grigoriev I.V."/>
            <person name="Debuchy R."/>
            <person name="Gladieux P."/>
            <person name="Hiltunen Thoren M."/>
            <person name="Johannesson H."/>
        </authorList>
    </citation>
    <scope>NUCLEOTIDE SEQUENCE</scope>
    <source>
        <strain evidence="2">CBS 118394</strain>
    </source>
</reference>
<accession>A0AAE0MGH0</accession>